<evidence type="ECO:0000256" key="4">
    <source>
        <dbReference type="ARBA" id="ARBA00022723"/>
    </source>
</evidence>
<dbReference type="InterPro" id="IPR006250">
    <property type="entry name" value="Aconitase_put"/>
</dbReference>
<dbReference type="Gene3D" id="3.30.499.10">
    <property type="entry name" value="Aconitase, domain 3"/>
    <property type="match status" value="2"/>
</dbReference>
<comment type="similarity">
    <text evidence="2">Belongs to the aconitase/IPM isomerase family.</text>
</comment>
<dbReference type="InterPro" id="IPR050926">
    <property type="entry name" value="Aconitase/IPM_isomerase"/>
</dbReference>
<feature type="domain" description="Aconitase A/isopropylmalate dehydratase small subunit swivel" evidence="8">
    <location>
        <begin position="508"/>
        <end position="573"/>
    </location>
</feature>
<dbReference type="PROSITE" id="PS00450">
    <property type="entry name" value="ACONITASE_1"/>
    <property type="match status" value="1"/>
</dbReference>
<dbReference type="InterPro" id="IPR015928">
    <property type="entry name" value="Aconitase/3IPM_dehydase_swvl"/>
</dbReference>
<protein>
    <submittedName>
        <fullName evidence="9">Aconitate hydratase</fullName>
        <ecNumber evidence="9">4.2.1.3</ecNumber>
    </submittedName>
</protein>
<keyword evidence="5" id="KW-0408">Iron</keyword>
<dbReference type="GO" id="GO:0046872">
    <property type="term" value="F:metal ion binding"/>
    <property type="evidence" value="ECO:0007669"/>
    <property type="project" value="UniProtKB-KW"/>
</dbReference>
<evidence type="ECO:0000256" key="2">
    <source>
        <dbReference type="ARBA" id="ARBA00007185"/>
    </source>
</evidence>
<dbReference type="Gene3D" id="3.20.19.10">
    <property type="entry name" value="Aconitase, domain 4"/>
    <property type="match status" value="1"/>
</dbReference>
<dbReference type="NCBIfam" id="NF001614">
    <property type="entry name" value="PRK00402.1"/>
    <property type="match status" value="1"/>
</dbReference>
<dbReference type="PANTHER" id="PTHR43160">
    <property type="entry name" value="ACONITATE HYDRATASE B"/>
    <property type="match status" value="1"/>
</dbReference>
<keyword evidence="10" id="KW-1185">Reference proteome</keyword>
<dbReference type="InterPro" id="IPR001030">
    <property type="entry name" value="Acoase/IPM_deHydtase_lsu_aba"/>
</dbReference>
<dbReference type="InterPro" id="IPR018136">
    <property type="entry name" value="Aconitase_4Fe-4S_BS"/>
</dbReference>
<dbReference type="GO" id="GO:0005829">
    <property type="term" value="C:cytosol"/>
    <property type="evidence" value="ECO:0007669"/>
    <property type="project" value="TreeGrafter"/>
</dbReference>
<comment type="subunit">
    <text evidence="3">Monomer.</text>
</comment>
<dbReference type="NCBIfam" id="NF005558">
    <property type="entry name" value="PRK07229.1"/>
    <property type="match status" value="1"/>
</dbReference>
<dbReference type="SUPFAM" id="SSF52016">
    <property type="entry name" value="LeuD/IlvD-like"/>
    <property type="match status" value="1"/>
</dbReference>
<dbReference type="RefSeq" id="WP_034420484.1">
    <property type="nucleotide sequence ID" value="NZ_CP045798.1"/>
</dbReference>
<dbReference type="NCBIfam" id="TIGR01342">
    <property type="entry name" value="acon_putative"/>
    <property type="match status" value="1"/>
</dbReference>
<dbReference type="GO" id="GO:0003994">
    <property type="term" value="F:aconitate hydratase activity"/>
    <property type="evidence" value="ECO:0007669"/>
    <property type="project" value="UniProtKB-EC"/>
</dbReference>
<comment type="cofactor">
    <cofactor evidence="1">
        <name>[4Fe-4S] cluster</name>
        <dbReference type="ChEBI" id="CHEBI:49883"/>
    </cofactor>
</comment>
<dbReference type="InterPro" id="IPR036008">
    <property type="entry name" value="Aconitase_4Fe-4S_dom"/>
</dbReference>
<dbReference type="EMBL" id="CP045798">
    <property type="protein sequence ID" value="QNB48036.1"/>
    <property type="molecule type" value="Genomic_DNA"/>
</dbReference>
<evidence type="ECO:0000259" key="7">
    <source>
        <dbReference type="Pfam" id="PF00330"/>
    </source>
</evidence>
<dbReference type="UniPathway" id="UPA00223">
    <property type="reaction ID" value="UER00718"/>
</dbReference>
<evidence type="ECO:0000256" key="6">
    <source>
        <dbReference type="ARBA" id="ARBA00023014"/>
    </source>
</evidence>
<evidence type="ECO:0000313" key="9">
    <source>
        <dbReference type="EMBL" id="QNB48036.1"/>
    </source>
</evidence>
<organism evidence="9 10">
    <name type="scientific">Thermanaerosceptrum fracticalcis</name>
    <dbReference type="NCBI Taxonomy" id="1712410"/>
    <lineage>
        <taxon>Bacteria</taxon>
        <taxon>Bacillati</taxon>
        <taxon>Bacillota</taxon>
        <taxon>Clostridia</taxon>
        <taxon>Eubacteriales</taxon>
        <taxon>Peptococcaceae</taxon>
        <taxon>Thermanaerosceptrum</taxon>
    </lineage>
</organism>
<dbReference type="KEGG" id="tfr:BR63_18260"/>
<dbReference type="SUPFAM" id="SSF53732">
    <property type="entry name" value="Aconitase iron-sulfur domain"/>
    <property type="match status" value="1"/>
</dbReference>
<dbReference type="GO" id="GO:0006099">
    <property type="term" value="P:tricarboxylic acid cycle"/>
    <property type="evidence" value="ECO:0007669"/>
    <property type="project" value="UniProtKB-UniPathway"/>
</dbReference>
<dbReference type="InterPro" id="IPR015931">
    <property type="entry name" value="Acnase/IPM_dHydase_lsu_aba_1/3"/>
</dbReference>
<keyword evidence="9" id="KW-0456">Lyase</keyword>
<dbReference type="InterPro" id="IPR000573">
    <property type="entry name" value="AconitaseA/IPMdHydase_ssu_swvl"/>
</dbReference>
<dbReference type="GO" id="GO:0051539">
    <property type="term" value="F:4 iron, 4 sulfur cluster binding"/>
    <property type="evidence" value="ECO:0007669"/>
    <property type="project" value="TreeGrafter"/>
</dbReference>
<keyword evidence="4" id="KW-0479">Metal-binding</keyword>
<feature type="domain" description="Aconitase/3-isopropylmalate dehydratase large subunit alpha/beta/alpha" evidence="7">
    <location>
        <begin position="8"/>
        <end position="407"/>
    </location>
</feature>
<keyword evidence="6" id="KW-0411">Iron-sulfur</keyword>
<name>A0A7G6E7I2_THEFR</name>
<gene>
    <name evidence="9" type="ORF">BR63_18260</name>
</gene>
<dbReference type="Pfam" id="PF00694">
    <property type="entry name" value="Aconitase_C"/>
    <property type="match status" value="1"/>
</dbReference>
<dbReference type="EC" id="4.2.1.3" evidence="9"/>
<accession>A0A7G6E7I2</accession>
<dbReference type="AlphaFoldDB" id="A0A7G6E7I2"/>
<dbReference type="PANTHER" id="PTHR43160:SF3">
    <property type="entry name" value="ACONITATE HYDRATASE, MITOCHONDRIAL"/>
    <property type="match status" value="1"/>
</dbReference>
<evidence type="ECO:0000256" key="5">
    <source>
        <dbReference type="ARBA" id="ARBA00023004"/>
    </source>
</evidence>
<proteinExistence type="inferred from homology"/>
<reference evidence="9 10" key="1">
    <citation type="journal article" date="2019" name="Front. Microbiol.">
        <title>Thermoanaerosceptrum fracticalcis gen. nov. sp. nov., a Novel Fumarate-Fermenting Microorganism From a Deep Fractured Carbonate Aquifer of the US Great Basin.</title>
        <authorList>
            <person name="Hamilton-Brehm S.D."/>
            <person name="Stewart L.E."/>
            <person name="Zavarin M."/>
            <person name="Caldwell M."/>
            <person name="Lawson P.A."/>
            <person name="Onstott T.C."/>
            <person name="Grzymski J."/>
            <person name="Neveux I."/>
            <person name="Lollar B.S."/>
            <person name="Russell C.E."/>
            <person name="Moser D.P."/>
        </authorList>
    </citation>
    <scope>NUCLEOTIDE SEQUENCE [LARGE SCALE GENOMIC DNA]</scope>
    <source>
        <strain evidence="9 10">DRI-13</strain>
    </source>
</reference>
<evidence type="ECO:0000259" key="8">
    <source>
        <dbReference type="Pfam" id="PF00694"/>
    </source>
</evidence>
<dbReference type="OrthoDB" id="9764318at2"/>
<dbReference type="Pfam" id="PF00330">
    <property type="entry name" value="Aconitase"/>
    <property type="match status" value="1"/>
</dbReference>
<sequence>MSKSLAVKIIEQHLLSGKPVAGEEIALKIDQTLTQDTTGTMTYLQFQALGFPKVKTKRSVAYIDHNTLQVGFENADDHRYIQTVAAKHGIYFSRPGNGICHQVHLERFGKPGETLLGSDSHTPTCGGLGMLAIGAGGLDVAVAMGGGAYYLTMPKIVNIELLGKLPPWVTAKDIILEVLRRLTVKGGVGKIFEYTGEGITSLSVPERATIANMGAELGATTSIFPSDHVTYEFLKAQNRVEDWRELLPDQGACYDEKVTIDLSQLEPLVACPHSPDNVVPVKSVEHIKLNQVCIGSCTNSSYMDLMKVAKILEGHTVHPSVSLVIAPGSKQVFTMLAENGVLSSLIQAGARILECACGPCIGMGQAPVTDGVSLRTFNRNYQGRSGTASAQVYLCSPEVAAISALTGHITDPRSYPPVSVEMPFSYHINDNLIVPPARPGEEVEVILGPNIKPFPQNTRLPEVIKGRVLLKMGDHITTDHIMPSPAWLLPLRSNIPALSDHCLTPVDKEFPNRARNFKGGFLVAGENYGQGSSREHAALVPLYLGIKGVIALSFARIHMANLINSGILPLTFVHKEDYERISLEDELVIDDLHNQVLSGNTIAVKNITQNFSFKVRLDVSERLRHILLAGGLLPYTKGTAH</sequence>
<evidence type="ECO:0000313" key="10">
    <source>
        <dbReference type="Proteomes" id="UP000515847"/>
    </source>
</evidence>
<dbReference type="PROSITE" id="PS01244">
    <property type="entry name" value="ACONITASE_2"/>
    <property type="match status" value="1"/>
</dbReference>
<evidence type="ECO:0000256" key="1">
    <source>
        <dbReference type="ARBA" id="ARBA00001966"/>
    </source>
</evidence>
<evidence type="ECO:0000256" key="3">
    <source>
        <dbReference type="ARBA" id="ARBA00011245"/>
    </source>
</evidence>
<dbReference type="Proteomes" id="UP000515847">
    <property type="component" value="Chromosome"/>
</dbReference>
<dbReference type="CDD" id="cd01585">
    <property type="entry name" value="AcnA_Bact"/>
    <property type="match status" value="1"/>
</dbReference>
<dbReference type="PRINTS" id="PR00415">
    <property type="entry name" value="ACONITASE"/>
</dbReference>